<feature type="compositionally biased region" description="Polar residues" evidence="1">
    <location>
        <begin position="1201"/>
        <end position="1215"/>
    </location>
</feature>
<dbReference type="OrthoDB" id="538720at2759"/>
<organism evidence="2 3">
    <name type="scientific">Edaphochlamys debaryana</name>
    <dbReference type="NCBI Taxonomy" id="47281"/>
    <lineage>
        <taxon>Eukaryota</taxon>
        <taxon>Viridiplantae</taxon>
        <taxon>Chlorophyta</taxon>
        <taxon>core chlorophytes</taxon>
        <taxon>Chlorophyceae</taxon>
        <taxon>CS clade</taxon>
        <taxon>Chlamydomonadales</taxon>
        <taxon>Chlamydomonadales incertae sedis</taxon>
        <taxon>Edaphochlamys</taxon>
    </lineage>
</organism>
<feature type="region of interest" description="Disordered" evidence="1">
    <location>
        <begin position="1"/>
        <end position="64"/>
    </location>
</feature>
<feature type="region of interest" description="Disordered" evidence="1">
    <location>
        <begin position="612"/>
        <end position="647"/>
    </location>
</feature>
<reference evidence="2" key="1">
    <citation type="journal article" date="2020" name="bioRxiv">
        <title>Comparative genomics of Chlamydomonas.</title>
        <authorList>
            <person name="Craig R.J."/>
            <person name="Hasan A.R."/>
            <person name="Ness R.W."/>
            <person name="Keightley P.D."/>
        </authorList>
    </citation>
    <scope>NUCLEOTIDE SEQUENCE</scope>
    <source>
        <strain evidence="2">CCAP 11/70</strain>
    </source>
</reference>
<evidence type="ECO:0000256" key="1">
    <source>
        <dbReference type="SAM" id="MobiDB-lite"/>
    </source>
</evidence>
<name>A0A835Y0H9_9CHLO</name>
<proteinExistence type="predicted"/>
<feature type="region of interest" description="Disordered" evidence="1">
    <location>
        <begin position="775"/>
        <end position="1090"/>
    </location>
</feature>
<evidence type="ECO:0000313" key="3">
    <source>
        <dbReference type="Proteomes" id="UP000612055"/>
    </source>
</evidence>
<feature type="compositionally biased region" description="Low complexity" evidence="1">
    <location>
        <begin position="1184"/>
        <end position="1200"/>
    </location>
</feature>
<comment type="caution">
    <text evidence="2">The sequence shown here is derived from an EMBL/GenBank/DDBJ whole genome shotgun (WGS) entry which is preliminary data.</text>
</comment>
<keyword evidence="3" id="KW-1185">Reference proteome</keyword>
<feature type="compositionally biased region" description="Low complexity" evidence="1">
    <location>
        <begin position="775"/>
        <end position="798"/>
    </location>
</feature>
<sequence length="1301" mass="132619">MGPRRSRELQQIAAFPDLQESPLTAAARTGGYRGGAPGRGAGRRGGRGGRGRSRGGPRKPAGRGCAKLVRTETRLYIGVAQVREWFGEEKAQDVRADVRVQIKLDNQLQPVVHEAELLYNKGAHYYWITSRTLKRAAMHKWFVGWSFSPAEGLVLLLRSPSREEMAALAADALHPGQAEDEPEPQDQQSLEQDEEPDDDMEDVQEEAQPQMQPPFPSPLTQPTMRQPQTRSLAELAASDEGPLPGGPSLRLWPLREPGAPEGQGRQTEQPAAQRAARDGVDRTRRPSDDLASQLSMELAARAQSLGLLPSHLSGSGQAGPRDPRVRPQAGSVLSGGASLQQSDSEAVSALLRTAVLNLAFAQQQQQRRSEQPEEQRVRPPSAAQQPASALGGGLSGPGSIVLHGTGPASEGMAALQQQPSQLTPRGAAALLGAAPSLNTTTSISSTRSLLPGMMPLTPAPSLMQQSSGISGPIFPPMQLPEKVAEVLPTDFLPAAVTVQCVRDGVLQPQVHSCEVHRDAEGVCFLHNLPASVLERSVHEEWYISEEGCLVLCLTTDMPGPAPLALPAPEEDRTLQPAPLMLPAPKAQPKSETLAQAGAADLAFALSVRPPAPGGAGKPAAVTGPAGAGRTQPEPAPHRALSTRATGDTVATDASPALLTIPLAEPAHTAPAPGGAVRPAAGPQLPLALPRQVIEMLYGAVTFPLPVILRYQVDGVLESQAYLAEVTVSGSEAFVQGAPTDTLRGRALCGWRRLMHLGHKMLVVCLEQPTRAQAQAARAAPGRVSGVVRAGGADGPGQADAKRQRTEGAQAQAQDGRGRAGLGGAQLPAVASAAQPGLRPQQRVSGALAPSTSPPAHRPSLQLQGSAASAGAAAGAARGPQTAGQAPAALQPVQSRLLTAPGSAPRPATLNGAGSLSDRELMPPPPPRTVSRPIPQPATQATAGGAGTQQAAAAPPASPSRAPAAGQQLAPSPSRPSPAALGGSRSTGAPAAPLPSAPSLTATAHVQRSPPRSATGGAGAGQAGAARALAPQPSLQPTASVRGSGPEPLAGQAAAHAGGRGLAAQPSVRRLSGGGADALQSVGSTDSVRSGTWGLAGAAAAAAEAPVPTLKREPGTSAAWPMGVVLDGKQTRPPSGLCLVAGGVGPSAAGAEGDITGAGSMDTENGSHGFGSAIAARDSRESMDAGAPAGDPNAGSGAPAAESNQGAGALGQQPSRQRPGAAPLWPLASADSIDPPAPFPRLDLSGATASEERLQPRGSAGAQGSPSRGAEPEGDGQRPAPPRRAVLRMLSAVEREPEEGQQ</sequence>
<feature type="compositionally biased region" description="Low complexity" evidence="1">
    <location>
        <begin position="858"/>
        <end position="890"/>
    </location>
</feature>
<feature type="region of interest" description="Disordered" evidence="1">
    <location>
        <begin position="363"/>
        <end position="421"/>
    </location>
</feature>
<feature type="compositionally biased region" description="Gly residues" evidence="1">
    <location>
        <begin position="31"/>
        <end position="40"/>
    </location>
</feature>
<protein>
    <submittedName>
        <fullName evidence="2">Uncharacterized protein</fullName>
    </submittedName>
</protein>
<feature type="compositionally biased region" description="Basic and acidic residues" evidence="1">
    <location>
        <begin position="275"/>
        <end position="288"/>
    </location>
</feature>
<feature type="region of interest" description="Disordered" evidence="1">
    <location>
        <begin position="175"/>
        <end position="290"/>
    </location>
</feature>
<accession>A0A835Y0H9</accession>
<gene>
    <name evidence="2" type="ORF">HYH03_008742</name>
</gene>
<feature type="compositionally biased region" description="Low complexity" evidence="1">
    <location>
        <begin position="378"/>
        <end position="389"/>
    </location>
</feature>
<dbReference type="Proteomes" id="UP000612055">
    <property type="component" value="Unassembled WGS sequence"/>
</dbReference>
<evidence type="ECO:0000313" key="2">
    <source>
        <dbReference type="EMBL" id="KAG2493079.1"/>
    </source>
</evidence>
<feature type="compositionally biased region" description="Polar residues" evidence="1">
    <location>
        <begin position="220"/>
        <end position="231"/>
    </location>
</feature>
<feature type="compositionally biased region" description="Basic and acidic residues" evidence="1">
    <location>
        <begin position="367"/>
        <end position="377"/>
    </location>
</feature>
<feature type="compositionally biased region" description="Polar residues" evidence="1">
    <location>
        <begin position="1080"/>
        <end position="1089"/>
    </location>
</feature>
<feature type="compositionally biased region" description="Low complexity" evidence="1">
    <location>
        <begin position="617"/>
        <end position="628"/>
    </location>
</feature>
<feature type="compositionally biased region" description="Basic residues" evidence="1">
    <location>
        <begin position="41"/>
        <end position="61"/>
    </location>
</feature>
<feature type="compositionally biased region" description="Low complexity" evidence="1">
    <location>
        <begin position="928"/>
        <end position="979"/>
    </location>
</feature>
<feature type="compositionally biased region" description="Acidic residues" evidence="1">
    <location>
        <begin position="191"/>
        <end position="205"/>
    </location>
</feature>
<dbReference type="EMBL" id="JAEHOE010000040">
    <property type="protein sequence ID" value="KAG2493079.1"/>
    <property type="molecule type" value="Genomic_DNA"/>
</dbReference>
<feature type="region of interest" description="Disordered" evidence="1">
    <location>
        <begin position="1148"/>
        <end position="1301"/>
    </location>
</feature>
<feature type="region of interest" description="Disordered" evidence="1">
    <location>
        <begin position="308"/>
        <end position="341"/>
    </location>
</feature>